<dbReference type="Proteomes" id="UP000570493">
    <property type="component" value="Unassembled WGS sequence"/>
</dbReference>
<comment type="caution">
    <text evidence="2">The sequence shown here is derived from an EMBL/GenBank/DDBJ whole genome shotgun (WGS) entry which is preliminary data.</text>
</comment>
<evidence type="ECO:0000313" key="2">
    <source>
        <dbReference type="EMBL" id="NMM41402.1"/>
    </source>
</evidence>
<dbReference type="EMBL" id="JABBMT010000016">
    <property type="protein sequence ID" value="NMM41402.1"/>
    <property type="molecule type" value="Genomic_DNA"/>
</dbReference>
<dbReference type="InterPro" id="IPR011009">
    <property type="entry name" value="Kinase-like_dom_sf"/>
</dbReference>
<evidence type="ECO:0000313" key="3">
    <source>
        <dbReference type="Proteomes" id="UP000570493"/>
    </source>
</evidence>
<reference evidence="2" key="1">
    <citation type="submission" date="2020-04" db="EMBL/GenBank/DDBJ databases">
        <title>Genome Sequencing for Pseudoaltermonas arctica.</title>
        <authorList>
            <person name="Elkins N.S."/>
        </authorList>
    </citation>
    <scope>NUCLEOTIDE SEQUENCE [LARGE SCALE GENOMIC DNA]</scope>
    <source>
        <strain evidence="2">NEC-BIFX-2020_0012</strain>
    </source>
</reference>
<dbReference type="AlphaFoldDB" id="A0A7Y0DTJ3"/>
<dbReference type="InterPro" id="IPR052077">
    <property type="entry name" value="CcrZ_PhaseVar_Mediator"/>
</dbReference>
<sequence>MTGKEISGIFAAFDPQLKVLSNERLFSGLSNDNFLVRTAQQAFLLKCYREHWPVQGLAAQTVFAQQQVCPKPLWTDEVNKLAIFEYLEGDIAQGDYTLELLQKLIAFHHHNAVTEPMDIKYELDFYQKTHLYQQYQADVEDALKQIALLPRDEGFCHNDLVKENIIVNSKGMFLIDFEYAKSNDVYFDLAALTVSFTLGNKQKISLLSNYQQQLPAFQKFYYSVRKLECYQLVFLVLCICWYSARSVDNKVTELRTQLDCLISSMSHR</sequence>
<dbReference type="Pfam" id="PF01636">
    <property type="entry name" value="APH"/>
    <property type="match status" value="1"/>
</dbReference>
<dbReference type="PANTHER" id="PTHR40086">
    <property type="entry name" value="PHOSPHOTRANSFERASE YTMP-RELATED"/>
    <property type="match status" value="1"/>
</dbReference>
<keyword evidence="3" id="KW-1185">Reference proteome</keyword>
<dbReference type="InterPro" id="IPR002575">
    <property type="entry name" value="Aminoglycoside_PTrfase"/>
</dbReference>
<evidence type="ECO:0000259" key="1">
    <source>
        <dbReference type="Pfam" id="PF01636"/>
    </source>
</evidence>
<name>A0A7Y0DTJ3_9GAMM</name>
<dbReference type="GO" id="GO:0016740">
    <property type="term" value="F:transferase activity"/>
    <property type="evidence" value="ECO:0007669"/>
    <property type="project" value="UniProtKB-KW"/>
</dbReference>
<dbReference type="RefSeq" id="WP_169020390.1">
    <property type="nucleotide sequence ID" value="NZ_JABBMT010000016.1"/>
</dbReference>
<organism evidence="2 3">
    <name type="scientific">Pseudoalteromonas arctica</name>
    <dbReference type="NCBI Taxonomy" id="394751"/>
    <lineage>
        <taxon>Bacteria</taxon>
        <taxon>Pseudomonadati</taxon>
        <taxon>Pseudomonadota</taxon>
        <taxon>Gammaproteobacteria</taxon>
        <taxon>Alteromonadales</taxon>
        <taxon>Pseudoalteromonadaceae</taxon>
        <taxon>Pseudoalteromonas</taxon>
    </lineage>
</organism>
<gene>
    <name evidence="2" type="ORF">HHO47_11345</name>
</gene>
<dbReference type="PANTHER" id="PTHR40086:SF1">
    <property type="entry name" value="CELL CYCLE REGULATOR CCRZ"/>
    <property type="match status" value="1"/>
</dbReference>
<proteinExistence type="predicted"/>
<feature type="domain" description="Aminoglycoside phosphotransferase" evidence="1">
    <location>
        <begin position="27"/>
        <end position="212"/>
    </location>
</feature>
<dbReference type="Gene3D" id="3.90.1200.10">
    <property type="match status" value="1"/>
</dbReference>
<accession>A0A7Y0DTJ3</accession>
<dbReference type="SUPFAM" id="SSF56112">
    <property type="entry name" value="Protein kinase-like (PK-like)"/>
    <property type="match status" value="1"/>
</dbReference>
<protein>
    <submittedName>
        <fullName evidence="2">Phosphotransferase</fullName>
    </submittedName>
</protein>